<feature type="domain" description="Glycosyltransferase subfamily 4-like N-terminal" evidence="2">
    <location>
        <begin position="16"/>
        <end position="215"/>
    </location>
</feature>
<proteinExistence type="predicted"/>
<reference evidence="4" key="1">
    <citation type="submission" date="2017-09" db="EMBL/GenBank/DDBJ databases">
        <title>Depth-based differentiation of microbial function through sediment-hosted aquifers and enrichment of novel symbionts in the deep terrestrial subsurface.</title>
        <authorList>
            <person name="Probst A.J."/>
            <person name="Ladd B."/>
            <person name="Jarett J.K."/>
            <person name="Geller-Mcgrath D.E."/>
            <person name="Sieber C.M.K."/>
            <person name="Emerson J.B."/>
            <person name="Anantharaman K."/>
            <person name="Thomas B.C."/>
            <person name="Malmstrom R."/>
            <person name="Stieglmeier M."/>
            <person name="Klingl A."/>
            <person name="Woyke T."/>
            <person name="Ryan C.M."/>
            <person name="Banfield J.F."/>
        </authorList>
    </citation>
    <scope>NUCLEOTIDE SEQUENCE [LARGE SCALE GENOMIC DNA]</scope>
</reference>
<protein>
    <recommendedName>
        <fullName evidence="5">Glycosyltransferase family 1 protein</fullName>
    </recommendedName>
</protein>
<evidence type="ECO:0008006" key="5">
    <source>
        <dbReference type="Google" id="ProtNLM"/>
    </source>
</evidence>
<dbReference type="Pfam" id="PF00534">
    <property type="entry name" value="Glycos_transf_1"/>
    <property type="match status" value="1"/>
</dbReference>
<dbReference type="EMBL" id="PEYU01000067">
    <property type="protein sequence ID" value="PIS22231.1"/>
    <property type="molecule type" value="Genomic_DNA"/>
</dbReference>
<dbReference type="Proteomes" id="UP000231252">
    <property type="component" value="Unassembled WGS sequence"/>
</dbReference>
<dbReference type="AlphaFoldDB" id="A0A2H0XBJ9"/>
<dbReference type="CDD" id="cd03801">
    <property type="entry name" value="GT4_PimA-like"/>
    <property type="match status" value="1"/>
</dbReference>
<feature type="domain" description="Glycosyl transferase family 1" evidence="1">
    <location>
        <begin position="225"/>
        <end position="383"/>
    </location>
</feature>
<evidence type="ECO:0000313" key="3">
    <source>
        <dbReference type="EMBL" id="PIS22231.1"/>
    </source>
</evidence>
<dbReference type="PANTHER" id="PTHR45947">
    <property type="entry name" value="SULFOQUINOVOSYL TRANSFERASE SQD2"/>
    <property type="match status" value="1"/>
</dbReference>
<sequence length="403" mass="44313">MRIAVFIKSTTFNKGYGGLETQNKVLCEGLAGRGHEVVVFSPTKDGVIASPKDETVPSGSPRFARNDAGVEYIFVPCVYRMLFASMDKNNWVNRSYQEFVKYHKEKPFDVVISQSSAGLGVVRNRQKLGIKIVGISHGTIGGEMRTLINSAKNPSDLIKSAKSLAFGVANYFGRQRQYIHGCNKIVAVSSAVKESIINETLAPEEKITVIHNGINGSKIPQKNWGSVKAGEPFKILYIGRIEESKGLQELLLACKELDGIFVNIVGDGPFLEELKAVSRQLKMSQKVLFYGKLPYEKTVEMYACSDAFVLPTKRVEGLPMTLVEACFAGLPIITTDMGGNKDAVENKFNGFLLDKLDVGVLTSKLLELANNHELAKSMGLNGKIKAQKEFGLALMIKSYEQML</sequence>
<dbReference type="InterPro" id="IPR028098">
    <property type="entry name" value="Glyco_trans_4-like_N"/>
</dbReference>
<organism evidence="3 4">
    <name type="scientific">candidate division WWE3 bacterium CG08_land_8_20_14_0_20_41_10</name>
    <dbReference type="NCBI Taxonomy" id="1975085"/>
    <lineage>
        <taxon>Bacteria</taxon>
        <taxon>Katanobacteria</taxon>
    </lineage>
</organism>
<dbReference type="GO" id="GO:0016757">
    <property type="term" value="F:glycosyltransferase activity"/>
    <property type="evidence" value="ECO:0007669"/>
    <property type="project" value="InterPro"/>
</dbReference>
<evidence type="ECO:0000259" key="2">
    <source>
        <dbReference type="Pfam" id="PF13439"/>
    </source>
</evidence>
<evidence type="ECO:0000259" key="1">
    <source>
        <dbReference type="Pfam" id="PF00534"/>
    </source>
</evidence>
<dbReference type="PANTHER" id="PTHR45947:SF3">
    <property type="entry name" value="SULFOQUINOVOSYL TRANSFERASE SQD2"/>
    <property type="match status" value="1"/>
</dbReference>
<dbReference type="InterPro" id="IPR001296">
    <property type="entry name" value="Glyco_trans_1"/>
</dbReference>
<comment type="caution">
    <text evidence="3">The sequence shown here is derived from an EMBL/GenBank/DDBJ whole genome shotgun (WGS) entry which is preliminary data.</text>
</comment>
<dbReference type="SUPFAM" id="SSF53756">
    <property type="entry name" value="UDP-Glycosyltransferase/glycogen phosphorylase"/>
    <property type="match status" value="1"/>
</dbReference>
<evidence type="ECO:0000313" key="4">
    <source>
        <dbReference type="Proteomes" id="UP000231252"/>
    </source>
</evidence>
<dbReference type="Pfam" id="PF13439">
    <property type="entry name" value="Glyco_transf_4"/>
    <property type="match status" value="1"/>
</dbReference>
<accession>A0A2H0XBJ9</accession>
<dbReference type="Gene3D" id="3.40.50.2000">
    <property type="entry name" value="Glycogen Phosphorylase B"/>
    <property type="match status" value="2"/>
</dbReference>
<name>A0A2H0XBJ9_UNCKA</name>
<dbReference type="InterPro" id="IPR050194">
    <property type="entry name" value="Glycosyltransferase_grp1"/>
</dbReference>
<gene>
    <name evidence="3" type="ORF">COT50_03050</name>
</gene>